<evidence type="ECO:0000313" key="2">
    <source>
        <dbReference type="Proteomes" id="UP000265520"/>
    </source>
</evidence>
<comment type="caution">
    <text evidence="1">The sequence shown here is derived from an EMBL/GenBank/DDBJ whole genome shotgun (WGS) entry which is preliminary data.</text>
</comment>
<protein>
    <submittedName>
        <fullName evidence="1">Uncharacterized protein</fullName>
    </submittedName>
</protein>
<dbReference type="AlphaFoldDB" id="A0A392R0Z9"/>
<dbReference type="EMBL" id="LXQA010172972">
    <property type="protein sequence ID" value="MCI29496.1"/>
    <property type="molecule type" value="Genomic_DNA"/>
</dbReference>
<organism evidence="1 2">
    <name type="scientific">Trifolium medium</name>
    <dbReference type="NCBI Taxonomy" id="97028"/>
    <lineage>
        <taxon>Eukaryota</taxon>
        <taxon>Viridiplantae</taxon>
        <taxon>Streptophyta</taxon>
        <taxon>Embryophyta</taxon>
        <taxon>Tracheophyta</taxon>
        <taxon>Spermatophyta</taxon>
        <taxon>Magnoliopsida</taxon>
        <taxon>eudicotyledons</taxon>
        <taxon>Gunneridae</taxon>
        <taxon>Pentapetalae</taxon>
        <taxon>rosids</taxon>
        <taxon>fabids</taxon>
        <taxon>Fabales</taxon>
        <taxon>Fabaceae</taxon>
        <taxon>Papilionoideae</taxon>
        <taxon>50 kb inversion clade</taxon>
        <taxon>NPAAA clade</taxon>
        <taxon>Hologalegina</taxon>
        <taxon>IRL clade</taxon>
        <taxon>Trifolieae</taxon>
        <taxon>Trifolium</taxon>
    </lineage>
</organism>
<keyword evidence="2" id="KW-1185">Reference proteome</keyword>
<name>A0A392R0Z9_9FABA</name>
<proteinExistence type="predicted"/>
<sequence length="122" mass="13791">MLVKLLYPARGAVSVGVWRLVAKKLVKEGSVSGAWRRIIRRVAQIHQAHHAGSYGAWRLDDILAGAWKQSHFLEEGYKILLDIERESVSKGLLLQNQIEESSSIVHSMMFSSPFYTVYFTSS</sequence>
<dbReference type="Proteomes" id="UP000265520">
    <property type="component" value="Unassembled WGS sequence"/>
</dbReference>
<evidence type="ECO:0000313" key="1">
    <source>
        <dbReference type="EMBL" id="MCI29496.1"/>
    </source>
</evidence>
<reference evidence="1 2" key="1">
    <citation type="journal article" date="2018" name="Front. Plant Sci.">
        <title>Red Clover (Trifolium pratense) and Zigzag Clover (T. medium) - A Picture of Genomic Similarities and Differences.</title>
        <authorList>
            <person name="Dluhosova J."/>
            <person name="Istvanek J."/>
            <person name="Nedelnik J."/>
            <person name="Repkova J."/>
        </authorList>
    </citation>
    <scope>NUCLEOTIDE SEQUENCE [LARGE SCALE GENOMIC DNA]</scope>
    <source>
        <strain evidence="2">cv. 10/8</strain>
        <tissue evidence="1">Leaf</tissue>
    </source>
</reference>
<feature type="non-terminal residue" evidence="1">
    <location>
        <position position="122"/>
    </location>
</feature>
<accession>A0A392R0Z9</accession>